<feature type="domain" description="SANT" evidence="11">
    <location>
        <begin position="265"/>
        <end position="316"/>
    </location>
</feature>
<dbReference type="InterPro" id="IPR017884">
    <property type="entry name" value="SANT_dom"/>
</dbReference>
<dbReference type="Proteomes" id="UP001153148">
    <property type="component" value="Unassembled WGS sequence"/>
</dbReference>
<feature type="domain" description="SANT" evidence="11">
    <location>
        <begin position="66"/>
        <end position="117"/>
    </location>
</feature>
<evidence type="ECO:0000256" key="2">
    <source>
        <dbReference type="ARBA" id="ARBA00022491"/>
    </source>
</evidence>
<evidence type="ECO:0000259" key="11">
    <source>
        <dbReference type="PROSITE" id="PS51293"/>
    </source>
</evidence>
<dbReference type="Pfam" id="PF20878">
    <property type="entry name" value="REST_helical"/>
    <property type="match status" value="1"/>
</dbReference>
<reference evidence="12" key="1">
    <citation type="submission" date="2021-03" db="EMBL/GenBank/DDBJ databases">
        <authorList>
            <person name="Tran Van P."/>
        </authorList>
    </citation>
    <scope>NUCLEOTIDE SEQUENCE</scope>
</reference>
<proteinExistence type="inferred from homology"/>
<keyword evidence="5" id="KW-0804">Transcription</keyword>
<comment type="similarity">
    <text evidence="7">Belongs to the CoREST family.</text>
</comment>
<dbReference type="PROSITE" id="PS51156">
    <property type="entry name" value="ELM2"/>
    <property type="match status" value="1"/>
</dbReference>
<keyword evidence="13" id="KW-1185">Reference proteome</keyword>
<dbReference type="PANTHER" id="PTHR16089">
    <property type="entry name" value="REST COREPRESSOR COREST PROTEIN-RELATED"/>
    <property type="match status" value="1"/>
</dbReference>
<feature type="region of interest" description="Disordered" evidence="9">
    <location>
        <begin position="127"/>
        <end position="152"/>
    </location>
</feature>
<evidence type="ECO:0000259" key="10">
    <source>
        <dbReference type="PROSITE" id="PS51156"/>
    </source>
</evidence>
<dbReference type="EMBL" id="CAJPIN010003854">
    <property type="protein sequence ID" value="CAG2056453.1"/>
    <property type="molecule type" value="Genomic_DNA"/>
</dbReference>
<dbReference type="PROSITE" id="PS51293">
    <property type="entry name" value="SANT"/>
    <property type="match status" value="2"/>
</dbReference>
<dbReference type="SUPFAM" id="SSF46689">
    <property type="entry name" value="Homeodomain-like"/>
    <property type="match status" value="2"/>
</dbReference>
<evidence type="ECO:0000256" key="5">
    <source>
        <dbReference type="ARBA" id="ARBA00023163"/>
    </source>
</evidence>
<evidence type="ECO:0000256" key="8">
    <source>
        <dbReference type="SAM" id="Coils"/>
    </source>
</evidence>
<dbReference type="InterPro" id="IPR049048">
    <property type="entry name" value="REST_helical"/>
</dbReference>
<sequence>TDAWIRSTTEPCLCGRPLWTYQISMDEYISLAKEKYGYNGEQALGMLFWHKHDLERAISDLANFTPFPDEWSVEDKVLFEQAFQFHGKSFHRIRQMLPDKSIASLVKYYYSWKKTRSRTSLMDRQARKLAVHREEGSEGGSELGSNTDSDSDEKHVFSLCLFRRTGSVRPTTGPVKRERHCHVLLRNKRKPPRGMYINHDDLVAMASGPPTPAPATQGEQMLKAMDREIVSLKRQVQNNKQTLSSFKRKTSEGIDDFRPADTTSRINARWTNDELLLAVQGVRKYGKDFKAIAEVIGTKTEAHLRSYFVNYRRRYNLDAVLKEFEAENGPIVENDEKDEKK</sequence>
<protein>
    <recommendedName>
        <fullName evidence="14">REST corepressor 3</fullName>
    </recommendedName>
</protein>
<keyword evidence="3" id="KW-0805">Transcription regulation</keyword>
<gene>
    <name evidence="12" type="ORF">TPAB3V08_LOCUS3445</name>
</gene>
<evidence type="ECO:0000256" key="3">
    <source>
        <dbReference type="ARBA" id="ARBA00023015"/>
    </source>
</evidence>
<accession>A0ABN7NPF9</accession>
<evidence type="ECO:0000256" key="1">
    <source>
        <dbReference type="ARBA" id="ARBA00004123"/>
    </source>
</evidence>
<dbReference type="InterPro" id="IPR000949">
    <property type="entry name" value="ELM2_dom"/>
</dbReference>
<dbReference type="InterPro" id="IPR001005">
    <property type="entry name" value="SANT/Myb"/>
</dbReference>
<keyword evidence="6" id="KW-0539">Nucleus</keyword>
<keyword evidence="4 8" id="KW-0175">Coiled coil</keyword>
<feature type="domain" description="ELM2" evidence="10">
    <location>
        <begin position="1"/>
        <end position="65"/>
    </location>
</feature>
<evidence type="ECO:0000313" key="13">
    <source>
        <dbReference type="Proteomes" id="UP001153148"/>
    </source>
</evidence>
<dbReference type="SMART" id="SM00717">
    <property type="entry name" value="SANT"/>
    <property type="match status" value="2"/>
</dbReference>
<dbReference type="InterPro" id="IPR051066">
    <property type="entry name" value="Trans_reg/Corepressor"/>
</dbReference>
<evidence type="ECO:0000256" key="4">
    <source>
        <dbReference type="ARBA" id="ARBA00023054"/>
    </source>
</evidence>
<evidence type="ECO:0000313" key="12">
    <source>
        <dbReference type="EMBL" id="CAG2056453.1"/>
    </source>
</evidence>
<evidence type="ECO:0000256" key="9">
    <source>
        <dbReference type="SAM" id="MobiDB-lite"/>
    </source>
</evidence>
<evidence type="ECO:0000256" key="6">
    <source>
        <dbReference type="ARBA" id="ARBA00023242"/>
    </source>
</evidence>
<dbReference type="Gene3D" id="1.20.58.1880">
    <property type="match status" value="1"/>
</dbReference>
<feature type="coiled-coil region" evidence="8">
    <location>
        <begin position="222"/>
        <end position="249"/>
    </location>
</feature>
<evidence type="ECO:0000256" key="7">
    <source>
        <dbReference type="ARBA" id="ARBA00038011"/>
    </source>
</evidence>
<evidence type="ECO:0008006" key="14">
    <source>
        <dbReference type="Google" id="ProtNLM"/>
    </source>
</evidence>
<comment type="caution">
    <text evidence="12">The sequence shown here is derived from an EMBL/GenBank/DDBJ whole genome shotgun (WGS) entry which is preliminary data.</text>
</comment>
<dbReference type="Pfam" id="PF00249">
    <property type="entry name" value="Myb_DNA-binding"/>
    <property type="match status" value="2"/>
</dbReference>
<keyword evidence="2" id="KW-0678">Repressor</keyword>
<feature type="non-terminal residue" evidence="12">
    <location>
        <position position="1"/>
    </location>
</feature>
<dbReference type="InterPro" id="IPR009057">
    <property type="entry name" value="Homeodomain-like_sf"/>
</dbReference>
<dbReference type="PANTHER" id="PTHR16089:SF28">
    <property type="entry name" value="REST COREPRESSOR"/>
    <property type="match status" value="1"/>
</dbReference>
<comment type="subcellular location">
    <subcellularLocation>
        <location evidence="1">Nucleus</location>
    </subcellularLocation>
</comment>
<dbReference type="Gene3D" id="1.10.10.60">
    <property type="entry name" value="Homeodomain-like"/>
    <property type="match status" value="1"/>
</dbReference>
<name>A0ABN7NPF9_TIMPD</name>
<dbReference type="CDD" id="cd00167">
    <property type="entry name" value="SANT"/>
    <property type="match status" value="1"/>
</dbReference>
<organism evidence="12 13">
    <name type="scientific">Timema podura</name>
    <name type="common">Walking stick</name>
    <dbReference type="NCBI Taxonomy" id="61482"/>
    <lineage>
        <taxon>Eukaryota</taxon>
        <taxon>Metazoa</taxon>
        <taxon>Ecdysozoa</taxon>
        <taxon>Arthropoda</taxon>
        <taxon>Hexapoda</taxon>
        <taxon>Insecta</taxon>
        <taxon>Pterygota</taxon>
        <taxon>Neoptera</taxon>
        <taxon>Polyneoptera</taxon>
        <taxon>Phasmatodea</taxon>
        <taxon>Timematodea</taxon>
        <taxon>Timematoidea</taxon>
        <taxon>Timematidae</taxon>
        <taxon>Timema</taxon>
    </lineage>
</organism>